<dbReference type="OrthoDB" id="9332038at2759"/>
<feature type="compositionally biased region" description="Low complexity" evidence="1">
    <location>
        <begin position="255"/>
        <end position="270"/>
    </location>
</feature>
<feature type="region of interest" description="Disordered" evidence="1">
    <location>
        <begin position="329"/>
        <end position="351"/>
    </location>
</feature>
<feature type="compositionally biased region" description="Polar residues" evidence="1">
    <location>
        <begin position="113"/>
        <end position="132"/>
    </location>
</feature>
<evidence type="ECO:0000256" key="1">
    <source>
        <dbReference type="SAM" id="MobiDB-lite"/>
    </source>
</evidence>
<feature type="compositionally biased region" description="Low complexity" evidence="1">
    <location>
        <begin position="277"/>
        <end position="290"/>
    </location>
</feature>
<organism evidence="2 3">
    <name type="scientific">Streblomastix strix</name>
    <dbReference type="NCBI Taxonomy" id="222440"/>
    <lineage>
        <taxon>Eukaryota</taxon>
        <taxon>Metamonada</taxon>
        <taxon>Preaxostyla</taxon>
        <taxon>Oxymonadida</taxon>
        <taxon>Streblomastigidae</taxon>
        <taxon>Streblomastix</taxon>
    </lineage>
</organism>
<dbReference type="EMBL" id="SNRW01021803">
    <property type="protein sequence ID" value="KAA6364324.1"/>
    <property type="molecule type" value="Genomic_DNA"/>
</dbReference>
<feature type="region of interest" description="Disordered" evidence="1">
    <location>
        <begin position="113"/>
        <end position="313"/>
    </location>
</feature>
<feature type="compositionally biased region" description="Low complexity" evidence="1">
    <location>
        <begin position="329"/>
        <end position="339"/>
    </location>
</feature>
<feature type="compositionally biased region" description="Basic and acidic residues" evidence="1">
    <location>
        <begin position="230"/>
        <end position="241"/>
    </location>
</feature>
<dbReference type="SUPFAM" id="SSF56112">
    <property type="entry name" value="Protein kinase-like (PK-like)"/>
    <property type="match status" value="1"/>
</dbReference>
<feature type="compositionally biased region" description="Polar residues" evidence="1">
    <location>
        <begin position="340"/>
        <end position="351"/>
    </location>
</feature>
<comment type="caution">
    <text evidence="2">The sequence shown here is derived from an EMBL/GenBank/DDBJ whole genome shotgun (WGS) entry which is preliminary data.</text>
</comment>
<feature type="compositionally biased region" description="Polar residues" evidence="1">
    <location>
        <begin position="142"/>
        <end position="199"/>
    </location>
</feature>
<protein>
    <recommendedName>
        <fullName evidence="4">Protein kinase domain-containing protein</fullName>
    </recommendedName>
</protein>
<feature type="non-terminal residue" evidence="2">
    <location>
        <position position="1"/>
    </location>
</feature>
<sequence length="351" mass="39384">LTLQEYGKLTQNFKPPKQYQYIGNSVDETIEGYAAKLLKENDRSGRGHSDRRPFIQFLHHVLQVDPKLRLTPKQAMQHPFITRQPFNPNWIPPSATHQTQQSRLFLRQQNTFDGAKGSVSTPRDNDGSNSNNYDEEDDFIQMDNNININTNPSAQNARDNRISNAGTGSFDRINSSERINQTQTQRSKTGTNQSYGQINPLQTQQPYSQSLSQLQQQQQQQSDPSLLKGLDTDRLEKERENGVGIGRGRSRERQQSSSLSQQSQVHQSGSVERIDRQQIQISGSGSGISSNAGFATTRATTGQQSSLSGIQPLRQSPRQLQLNLNSVSTRNQQNQNQLNRGSSLTSRCLTS</sequence>
<reference evidence="2 3" key="1">
    <citation type="submission" date="2019-03" db="EMBL/GenBank/DDBJ databases">
        <title>Single cell metagenomics reveals metabolic interactions within the superorganism composed of flagellate Streblomastix strix and complex community of Bacteroidetes bacteria on its surface.</title>
        <authorList>
            <person name="Treitli S.C."/>
            <person name="Kolisko M."/>
            <person name="Husnik F."/>
            <person name="Keeling P."/>
            <person name="Hampl V."/>
        </authorList>
    </citation>
    <scope>NUCLEOTIDE SEQUENCE [LARGE SCALE GENOMIC DNA]</scope>
    <source>
        <strain evidence="2">ST1C</strain>
    </source>
</reference>
<evidence type="ECO:0000313" key="3">
    <source>
        <dbReference type="Proteomes" id="UP000324800"/>
    </source>
</evidence>
<dbReference type="Gene3D" id="1.10.510.10">
    <property type="entry name" value="Transferase(Phosphotransferase) domain 1"/>
    <property type="match status" value="1"/>
</dbReference>
<dbReference type="Proteomes" id="UP000324800">
    <property type="component" value="Unassembled WGS sequence"/>
</dbReference>
<accession>A0A5J4U1R9</accession>
<feature type="compositionally biased region" description="Low complexity" evidence="1">
    <location>
        <begin position="200"/>
        <end position="227"/>
    </location>
</feature>
<dbReference type="AlphaFoldDB" id="A0A5J4U1R9"/>
<proteinExistence type="predicted"/>
<dbReference type="InterPro" id="IPR011009">
    <property type="entry name" value="Kinase-like_dom_sf"/>
</dbReference>
<evidence type="ECO:0008006" key="4">
    <source>
        <dbReference type="Google" id="ProtNLM"/>
    </source>
</evidence>
<feature type="compositionally biased region" description="Polar residues" evidence="1">
    <location>
        <begin position="291"/>
        <end position="309"/>
    </location>
</feature>
<evidence type="ECO:0000313" key="2">
    <source>
        <dbReference type="EMBL" id="KAA6364324.1"/>
    </source>
</evidence>
<gene>
    <name evidence="2" type="ORF">EZS28_040149</name>
</gene>
<name>A0A5J4U1R9_9EUKA</name>